<keyword evidence="7" id="KW-1185">Reference proteome</keyword>
<protein>
    <recommendedName>
        <fullName evidence="5">CAF17 C-terminal domain-containing protein</fullName>
    </recommendedName>
</protein>
<dbReference type="EMBL" id="KN832972">
    <property type="protein sequence ID" value="KIM90737.1"/>
    <property type="molecule type" value="Genomic_DNA"/>
</dbReference>
<evidence type="ECO:0000256" key="3">
    <source>
        <dbReference type="ARBA" id="ARBA00023128"/>
    </source>
</evidence>
<dbReference type="InterPro" id="IPR027266">
    <property type="entry name" value="TrmE/GcvT-like"/>
</dbReference>
<dbReference type="HOGENOM" id="CLU_007884_7_0_1"/>
<dbReference type="InParanoid" id="A0A0C3CM44"/>
<dbReference type="AlphaFoldDB" id="A0A0C3CM44"/>
<dbReference type="GO" id="GO:0016226">
    <property type="term" value="P:iron-sulfur cluster assembly"/>
    <property type="evidence" value="ECO:0007669"/>
    <property type="project" value="TreeGrafter"/>
</dbReference>
<reference evidence="7" key="2">
    <citation type="submission" date="2015-01" db="EMBL/GenBank/DDBJ databases">
        <title>Evolutionary Origins and Diversification of the Mycorrhizal Mutualists.</title>
        <authorList>
            <consortium name="DOE Joint Genome Institute"/>
            <consortium name="Mycorrhizal Genomics Consortium"/>
            <person name="Kohler A."/>
            <person name="Kuo A."/>
            <person name="Nagy L.G."/>
            <person name="Floudas D."/>
            <person name="Copeland A."/>
            <person name="Barry K.W."/>
            <person name="Cichocki N."/>
            <person name="Veneault-Fourrey C."/>
            <person name="LaButti K."/>
            <person name="Lindquist E.A."/>
            <person name="Lipzen A."/>
            <person name="Lundell T."/>
            <person name="Morin E."/>
            <person name="Murat C."/>
            <person name="Riley R."/>
            <person name="Ohm R."/>
            <person name="Sun H."/>
            <person name="Tunlid A."/>
            <person name="Henrissat B."/>
            <person name="Grigoriev I.V."/>
            <person name="Hibbett D.S."/>
            <person name="Martin F."/>
        </authorList>
    </citation>
    <scope>NUCLEOTIDE SEQUENCE [LARGE SCALE GENOMIC DNA]</scope>
    <source>
        <strain evidence="7">F 1598</strain>
    </source>
</reference>
<evidence type="ECO:0000256" key="4">
    <source>
        <dbReference type="ARBA" id="ARBA00093447"/>
    </source>
</evidence>
<dbReference type="FunCoup" id="A0A0C3CM44">
    <property type="interactions" value="148"/>
</dbReference>
<keyword evidence="2" id="KW-0809">Transit peptide</keyword>
<reference evidence="6 7" key="1">
    <citation type="submission" date="2014-04" db="EMBL/GenBank/DDBJ databases">
        <authorList>
            <consortium name="DOE Joint Genome Institute"/>
            <person name="Kuo A."/>
            <person name="Tarkka M."/>
            <person name="Buscot F."/>
            <person name="Kohler A."/>
            <person name="Nagy L.G."/>
            <person name="Floudas D."/>
            <person name="Copeland A."/>
            <person name="Barry K.W."/>
            <person name="Cichocki N."/>
            <person name="Veneault-Fourrey C."/>
            <person name="LaButti K."/>
            <person name="Lindquist E.A."/>
            <person name="Lipzen A."/>
            <person name="Lundell T."/>
            <person name="Morin E."/>
            <person name="Murat C."/>
            <person name="Sun H."/>
            <person name="Tunlid A."/>
            <person name="Henrissat B."/>
            <person name="Grigoriev I.V."/>
            <person name="Hibbett D.S."/>
            <person name="Martin F."/>
            <person name="Nordberg H.P."/>
            <person name="Cantor M.N."/>
            <person name="Hua S.X."/>
        </authorList>
    </citation>
    <scope>NUCLEOTIDE SEQUENCE [LARGE SCALE GENOMIC DNA]</scope>
    <source>
        <strain evidence="6 7">F 1598</strain>
    </source>
</reference>
<keyword evidence="3" id="KW-0496">Mitochondrion</keyword>
<dbReference type="PANTHER" id="PTHR22602:SF0">
    <property type="entry name" value="TRANSFERASE CAF17, MITOCHONDRIAL-RELATED"/>
    <property type="match status" value="1"/>
</dbReference>
<feature type="domain" description="CAF17 C-terminal" evidence="5">
    <location>
        <begin position="256"/>
        <end position="368"/>
    </location>
</feature>
<dbReference type="STRING" id="765440.A0A0C3CM44"/>
<proteinExistence type="inferred from homology"/>
<gene>
    <name evidence="6" type="ORF">PILCRDRAFT_811205</name>
</gene>
<dbReference type="GO" id="GO:0005759">
    <property type="term" value="C:mitochondrial matrix"/>
    <property type="evidence" value="ECO:0007669"/>
    <property type="project" value="TreeGrafter"/>
</dbReference>
<dbReference type="Pfam" id="PF25455">
    <property type="entry name" value="Beta-barrel_CAF17_C"/>
    <property type="match status" value="1"/>
</dbReference>
<dbReference type="SUPFAM" id="SSF103025">
    <property type="entry name" value="Folate-binding domain"/>
    <property type="match status" value="1"/>
</dbReference>
<dbReference type="InterPro" id="IPR017703">
    <property type="entry name" value="YgfZ/GCV_T_CS"/>
</dbReference>
<organism evidence="6 7">
    <name type="scientific">Piloderma croceum (strain F 1598)</name>
    <dbReference type="NCBI Taxonomy" id="765440"/>
    <lineage>
        <taxon>Eukaryota</taxon>
        <taxon>Fungi</taxon>
        <taxon>Dikarya</taxon>
        <taxon>Basidiomycota</taxon>
        <taxon>Agaricomycotina</taxon>
        <taxon>Agaricomycetes</taxon>
        <taxon>Agaricomycetidae</taxon>
        <taxon>Atheliales</taxon>
        <taxon>Atheliaceae</taxon>
        <taxon>Piloderma</taxon>
    </lineage>
</organism>
<dbReference type="NCBIfam" id="TIGR03317">
    <property type="entry name" value="ygfZ_signature"/>
    <property type="match status" value="1"/>
</dbReference>
<accession>A0A0C3CM44</accession>
<dbReference type="Gene3D" id="3.30.1360.120">
    <property type="entry name" value="Probable tRNA modification gtpase trme, domain 1"/>
    <property type="match status" value="1"/>
</dbReference>
<dbReference type="InterPro" id="IPR045179">
    <property type="entry name" value="YgfZ/GcvT"/>
</dbReference>
<dbReference type="Proteomes" id="UP000054166">
    <property type="component" value="Unassembled WGS sequence"/>
</dbReference>
<evidence type="ECO:0000256" key="1">
    <source>
        <dbReference type="ARBA" id="ARBA00004173"/>
    </source>
</evidence>
<comment type="subcellular location">
    <subcellularLocation>
        <location evidence="1">Mitochondrion</location>
    </subcellularLocation>
</comment>
<name>A0A0C3CM44_PILCF</name>
<dbReference type="InterPro" id="IPR057460">
    <property type="entry name" value="CAF17_C"/>
</dbReference>
<dbReference type="PANTHER" id="PTHR22602">
    <property type="entry name" value="TRANSFERASE CAF17, MITOCHONDRIAL-RELATED"/>
    <property type="match status" value="1"/>
</dbReference>
<dbReference type="OrthoDB" id="191995at2759"/>
<comment type="similarity">
    <text evidence="4">Belongs to the GcvT family. CAF17/IBA57 subfamily.</text>
</comment>
<evidence type="ECO:0000259" key="5">
    <source>
        <dbReference type="Pfam" id="PF25455"/>
    </source>
</evidence>
<evidence type="ECO:0000313" key="6">
    <source>
        <dbReference type="EMBL" id="KIM90737.1"/>
    </source>
</evidence>
<evidence type="ECO:0000313" key="7">
    <source>
        <dbReference type="Proteomes" id="UP000054166"/>
    </source>
</evidence>
<evidence type="ECO:0000256" key="2">
    <source>
        <dbReference type="ARBA" id="ARBA00022946"/>
    </source>
</evidence>
<sequence>MSRPIVRNLVRNIPTAAPVPHRSVLSLAGSQAPEFLNGILASSIPDGNTYRPMFSTFLHAQGRVLYDVFIYTHTTSDGKPSYLIEYDSRASTDAAAPSLLPMLKRYVLRSKVKLRDVSDEYDIWAAWGDSEAEMKRKWSWAGSGAVEPDWSGEIEWPWGMEERGVRDRRAVGMGRRMLVRKGERPKESSTHDLGSSDAYTLHRILHGVPEGVHDIPPLQAFPMDSNLDVMGGLDFRKGCYVGQELTVRTYHTGVVRKRILPVLIHPPDETPAEISPSVIKPSFPPSIDIRASITCSSADDRPTPRPRGTGKLLSSAQGVGLALLRLEHVDGASRGELRLEFEFEEGKEAEGIVTRKWGVTSWWPDWWPTRVEAG</sequence>